<dbReference type="HOGENOM" id="CLU_2714510_0_0_5"/>
<keyword evidence="1" id="KW-0812">Transmembrane</keyword>
<dbReference type="AlphaFoldDB" id="A0A0E1WXB2"/>
<accession>A0A0E1WXB2</accession>
<proteinExistence type="predicted"/>
<feature type="transmembrane region" description="Helical" evidence="1">
    <location>
        <begin position="40"/>
        <end position="59"/>
    </location>
</feature>
<name>A0A0E1WXB2_9HYPH</name>
<gene>
    <name evidence="2" type="ORF">BALG_02803</name>
</gene>
<dbReference type="EMBL" id="EQ999534">
    <property type="protein sequence ID" value="EEZ29450.1"/>
    <property type="molecule type" value="Genomic_DNA"/>
</dbReference>
<evidence type="ECO:0000313" key="2">
    <source>
        <dbReference type="EMBL" id="EEZ29450.1"/>
    </source>
</evidence>
<protein>
    <submittedName>
        <fullName evidence="2">Uncharacterized protein</fullName>
    </submittedName>
</protein>
<sequence length="72" mass="8586">MSYLDFQPQLVQRRSSEPERRTTPIFAVKADEYRGPHPEFIGIIPIFTSLFLQIMRFFCIIKMCDIRKISVY</sequence>
<keyword evidence="1" id="KW-0472">Membrane</keyword>
<evidence type="ECO:0000256" key="1">
    <source>
        <dbReference type="SAM" id="Phobius"/>
    </source>
</evidence>
<keyword evidence="1" id="KW-1133">Transmembrane helix</keyword>
<reference evidence="2" key="1">
    <citation type="submission" date="2009-01" db="EMBL/GenBank/DDBJ databases">
        <title>The Genome Sequence of Brucella pinnipedialis M292/94/1.</title>
        <authorList>
            <consortium name="The Broad Institute Genome Sequencing Platform"/>
            <person name="Ward D."/>
            <person name="Young S.K."/>
            <person name="Kodira C.D."/>
            <person name="Zeng Q."/>
            <person name="Koehrsen M."/>
            <person name="Alvarado L."/>
            <person name="Berlin A."/>
            <person name="Borenstein D."/>
            <person name="Chen Z."/>
            <person name="Engels R."/>
            <person name="Freedman E."/>
            <person name="Gellesch M."/>
            <person name="Goldberg J."/>
            <person name="Griggs A."/>
            <person name="Gujja S."/>
            <person name="Heiman D."/>
            <person name="Hepburn T."/>
            <person name="Howarth C."/>
            <person name="Jen D."/>
            <person name="Larson L."/>
            <person name="Lewis B."/>
            <person name="Mehta T."/>
            <person name="Park D."/>
            <person name="Pearson M."/>
            <person name="Roberts A."/>
            <person name="Saif S."/>
            <person name="Shea T."/>
            <person name="Shenoy N."/>
            <person name="Sisk P."/>
            <person name="Stolte C."/>
            <person name="Sykes S."/>
            <person name="Walk T."/>
            <person name="White J."/>
            <person name="Yandava C."/>
            <person name="Whatmore A.M."/>
            <person name="Perrett L.L."/>
            <person name="O'Callaghan D."/>
            <person name="Nusbaum C."/>
            <person name="Galagan J."/>
            <person name="Birren B."/>
        </authorList>
    </citation>
    <scope>NUCLEOTIDE SEQUENCE [LARGE SCALE GENOMIC DNA]</scope>
    <source>
        <strain evidence="2">M292/94/1</strain>
    </source>
</reference>
<dbReference type="Proteomes" id="UP000004659">
    <property type="component" value="Unassembled WGS sequence"/>
</dbReference>
<dbReference type="RefSeq" id="WP_002966446.1">
    <property type="nucleotide sequence ID" value="NZ_EQ999534.1"/>
</dbReference>
<dbReference type="GeneID" id="93015088"/>
<organism evidence="2">
    <name type="scientific">Brucella pinnipedialis M292/94/1</name>
    <dbReference type="NCBI Taxonomy" id="520462"/>
    <lineage>
        <taxon>Bacteria</taxon>
        <taxon>Pseudomonadati</taxon>
        <taxon>Pseudomonadota</taxon>
        <taxon>Alphaproteobacteria</taxon>
        <taxon>Hyphomicrobiales</taxon>
        <taxon>Brucellaceae</taxon>
        <taxon>Brucella/Ochrobactrum group</taxon>
        <taxon>Brucella</taxon>
    </lineage>
</organism>